<dbReference type="InterPro" id="IPR035969">
    <property type="entry name" value="Rab-GAP_TBC_sf"/>
</dbReference>
<organism evidence="4 5">
    <name type="scientific">Laetiporus sulphureus 93-53</name>
    <dbReference type="NCBI Taxonomy" id="1314785"/>
    <lineage>
        <taxon>Eukaryota</taxon>
        <taxon>Fungi</taxon>
        <taxon>Dikarya</taxon>
        <taxon>Basidiomycota</taxon>
        <taxon>Agaricomycotina</taxon>
        <taxon>Agaricomycetes</taxon>
        <taxon>Polyporales</taxon>
        <taxon>Laetiporus</taxon>
    </lineage>
</organism>
<dbReference type="AlphaFoldDB" id="A0A165EGV5"/>
<dbReference type="Gene3D" id="1.10.8.1310">
    <property type="match status" value="1"/>
</dbReference>
<dbReference type="GO" id="GO:0005096">
    <property type="term" value="F:GTPase activator activity"/>
    <property type="evidence" value="ECO:0007669"/>
    <property type="project" value="UniProtKB-KW"/>
</dbReference>
<sequence>MSRDGNSEAEQQQQQHSSIDWSSLRHRSLQPGGFGEERTQIWPQLLHVSATRSRSSSASSSRSRDPSEGTTAEGEDQNTTSEVVHQDERQIGLDTDRSFVLYPVEEMTRRERRQTQLHDLIVKVFRKRQRLHYFQGYHDIVSVIYLTLPVDVQVPAVEKLSLHILRDSMGTSLEPVVGLLRVLKRLLELIDADFSVLLERTSPLPYYALSNLLTLLSHDIPTLPQIQHVFDYLLCRHPIHIVYLVAALILARREEVRRLEVDGEEGMVHSVLSSLPELYEEAEVAPTVEEAITFQTQSTGITHSVSDTAPADAPNHDRPVETNGTEEVLSERYPVAEVDIPEHTPFGSEAEDSTAFDSSSSASSLTLDEEDRQPADTPADIVDGATTATDSRKYPPPHVHSPSSSLHTPPRPRVSITSLLMHADELYAQYPPSHPSVSLSSIMGPQSVMHTWSENPADLPDDDEAELMVDKLELVVLPYIEPEDEVPSDEEYVAERKKEAERRKRRKLRKPRRLVTQRKAMVAGAVLVMGIAMAVYGMQAGGPGGVFRGMADTQHHGHTLSKEWKRLNRFVGGVLLGVGERIVDGIWH</sequence>
<dbReference type="InterPro" id="IPR000195">
    <property type="entry name" value="Rab-GAP-TBC_dom"/>
</dbReference>
<keyword evidence="5" id="KW-1185">Reference proteome</keyword>
<feature type="compositionally biased region" description="Polar residues" evidence="2">
    <location>
        <begin position="297"/>
        <end position="307"/>
    </location>
</feature>
<proteinExistence type="predicted"/>
<keyword evidence="1" id="KW-0343">GTPase activation</keyword>
<dbReference type="GeneID" id="63823411"/>
<dbReference type="Proteomes" id="UP000076871">
    <property type="component" value="Unassembled WGS sequence"/>
</dbReference>
<evidence type="ECO:0000313" key="4">
    <source>
        <dbReference type="EMBL" id="KZT07026.1"/>
    </source>
</evidence>
<protein>
    <recommendedName>
        <fullName evidence="3">Rab-GAP TBC domain-containing protein</fullName>
    </recommendedName>
</protein>
<dbReference type="Gene3D" id="1.10.472.80">
    <property type="entry name" value="Ypt/Rab-GAP domain of gyp1p, domain 3"/>
    <property type="match status" value="1"/>
</dbReference>
<evidence type="ECO:0000259" key="3">
    <source>
        <dbReference type="PROSITE" id="PS50086"/>
    </source>
</evidence>
<dbReference type="GO" id="GO:0006888">
    <property type="term" value="P:endoplasmic reticulum to Golgi vesicle-mediated transport"/>
    <property type="evidence" value="ECO:0007669"/>
    <property type="project" value="TreeGrafter"/>
</dbReference>
<dbReference type="InParanoid" id="A0A165EGV5"/>
<feature type="compositionally biased region" description="Low complexity" evidence="2">
    <location>
        <begin position="355"/>
        <end position="366"/>
    </location>
</feature>
<feature type="region of interest" description="Disordered" evidence="2">
    <location>
        <begin position="297"/>
        <end position="412"/>
    </location>
</feature>
<dbReference type="PROSITE" id="PS50086">
    <property type="entry name" value="TBC_RABGAP"/>
    <property type="match status" value="1"/>
</dbReference>
<feature type="domain" description="Rab-GAP TBC" evidence="3">
    <location>
        <begin position="32"/>
        <end position="237"/>
    </location>
</feature>
<feature type="region of interest" description="Disordered" evidence="2">
    <location>
        <begin position="1"/>
        <end position="88"/>
    </location>
</feature>
<gene>
    <name evidence="4" type="ORF">LAESUDRAFT_699397</name>
</gene>
<evidence type="ECO:0000313" key="5">
    <source>
        <dbReference type="Proteomes" id="UP000076871"/>
    </source>
</evidence>
<dbReference type="SUPFAM" id="SSF47923">
    <property type="entry name" value="Ypt/Rab-GAP domain of gyp1p"/>
    <property type="match status" value="2"/>
</dbReference>
<dbReference type="GO" id="GO:0005789">
    <property type="term" value="C:endoplasmic reticulum membrane"/>
    <property type="evidence" value="ECO:0007669"/>
    <property type="project" value="TreeGrafter"/>
</dbReference>
<dbReference type="Pfam" id="PF00566">
    <property type="entry name" value="RabGAP-TBC"/>
    <property type="match status" value="1"/>
</dbReference>
<dbReference type="PANTHER" id="PTHR20913">
    <property type="entry name" value="TBC1 DOMAIN FAMILY MEMBER 20/GTPASE"/>
    <property type="match status" value="1"/>
</dbReference>
<dbReference type="InterPro" id="IPR045913">
    <property type="entry name" value="TBC20/Gyp8-like"/>
</dbReference>
<feature type="compositionally biased region" description="Low complexity" evidence="2">
    <location>
        <begin position="49"/>
        <end position="61"/>
    </location>
</feature>
<evidence type="ECO:0000256" key="2">
    <source>
        <dbReference type="SAM" id="MobiDB-lite"/>
    </source>
</evidence>
<dbReference type="EMBL" id="KV427621">
    <property type="protein sequence ID" value="KZT07026.1"/>
    <property type="molecule type" value="Genomic_DNA"/>
</dbReference>
<dbReference type="OrthoDB" id="206700at2759"/>
<dbReference type="PANTHER" id="PTHR20913:SF7">
    <property type="entry name" value="RE60063P"/>
    <property type="match status" value="1"/>
</dbReference>
<dbReference type="SMART" id="SM00164">
    <property type="entry name" value="TBC"/>
    <property type="match status" value="1"/>
</dbReference>
<dbReference type="RefSeq" id="XP_040764766.1">
    <property type="nucleotide sequence ID" value="XM_040906382.1"/>
</dbReference>
<accession>A0A165EGV5</accession>
<reference evidence="4 5" key="1">
    <citation type="journal article" date="2016" name="Mol. Biol. Evol.">
        <title>Comparative Genomics of Early-Diverging Mushroom-Forming Fungi Provides Insights into the Origins of Lignocellulose Decay Capabilities.</title>
        <authorList>
            <person name="Nagy L.G."/>
            <person name="Riley R."/>
            <person name="Tritt A."/>
            <person name="Adam C."/>
            <person name="Daum C."/>
            <person name="Floudas D."/>
            <person name="Sun H."/>
            <person name="Yadav J.S."/>
            <person name="Pangilinan J."/>
            <person name="Larsson K.H."/>
            <person name="Matsuura K."/>
            <person name="Barry K."/>
            <person name="Labutti K."/>
            <person name="Kuo R."/>
            <person name="Ohm R.A."/>
            <person name="Bhattacharya S.S."/>
            <person name="Shirouzu T."/>
            <person name="Yoshinaga Y."/>
            <person name="Martin F.M."/>
            <person name="Grigoriev I.V."/>
            <person name="Hibbett D.S."/>
        </authorList>
    </citation>
    <scope>NUCLEOTIDE SEQUENCE [LARGE SCALE GENOMIC DNA]</scope>
    <source>
        <strain evidence="4 5">93-53</strain>
    </source>
</reference>
<dbReference type="STRING" id="1314785.A0A165EGV5"/>
<evidence type="ECO:0000256" key="1">
    <source>
        <dbReference type="ARBA" id="ARBA00022468"/>
    </source>
</evidence>
<name>A0A165EGV5_9APHY</name>